<evidence type="ECO:0000313" key="3">
    <source>
        <dbReference type="Proteomes" id="UP001151760"/>
    </source>
</evidence>
<feature type="region of interest" description="Disordered" evidence="1">
    <location>
        <begin position="1"/>
        <end position="96"/>
    </location>
</feature>
<dbReference type="Proteomes" id="UP001151760">
    <property type="component" value="Unassembled WGS sequence"/>
</dbReference>
<dbReference type="EMBL" id="BQNB010017071">
    <property type="protein sequence ID" value="GJT59020.1"/>
    <property type="molecule type" value="Genomic_DNA"/>
</dbReference>
<feature type="compositionally biased region" description="Polar residues" evidence="1">
    <location>
        <begin position="54"/>
        <end position="85"/>
    </location>
</feature>
<accession>A0ABQ5F6T9</accession>
<reference evidence="2" key="1">
    <citation type="journal article" date="2022" name="Int. J. Mol. Sci.">
        <title>Draft Genome of Tanacetum Coccineum: Genomic Comparison of Closely Related Tanacetum-Family Plants.</title>
        <authorList>
            <person name="Yamashiro T."/>
            <person name="Shiraishi A."/>
            <person name="Nakayama K."/>
            <person name="Satake H."/>
        </authorList>
    </citation>
    <scope>NUCLEOTIDE SEQUENCE</scope>
</reference>
<proteinExistence type="predicted"/>
<keyword evidence="3" id="KW-1185">Reference proteome</keyword>
<feature type="compositionally biased region" description="Low complexity" evidence="1">
    <location>
        <begin position="1"/>
        <end position="14"/>
    </location>
</feature>
<gene>
    <name evidence="2" type="ORF">Tco_1002553</name>
</gene>
<comment type="caution">
    <text evidence="2">The sequence shown here is derived from an EMBL/GenBank/DDBJ whole genome shotgun (WGS) entry which is preliminary data.</text>
</comment>
<name>A0ABQ5F6T9_9ASTR</name>
<organism evidence="2 3">
    <name type="scientific">Tanacetum coccineum</name>
    <dbReference type="NCBI Taxonomy" id="301880"/>
    <lineage>
        <taxon>Eukaryota</taxon>
        <taxon>Viridiplantae</taxon>
        <taxon>Streptophyta</taxon>
        <taxon>Embryophyta</taxon>
        <taxon>Tracheophyta</taxon>
        <taxon>Spermatophyta</taxon>
        <taxon>Magnoliopsida</taxon>
        <taxon>eudicotyledons</taxon>
        <taxon>Gunneridae</taxon>
        <taxon>Pentapetalae</taxon>
        <taxon>asterids</taxon>
        <taxon>campanulids</taxon>
        <taxon>Asterales</taxon>
        <taxon>Asteraceae</taxon>
        <taxon>Asteroideae</taxon>
        <taxon>Anthemideae</taxon>
        <taxon>Anthemidinae</taxon>
        <taxon>Tanacetum</taxon>
    </lineage>
</organism>
<evidence type="ECO:0000313" key="2">
    <source>
        <dbReference type="EMBL" id="GJT59020.1"/>
    </source>
</evidence>
<sequence length="166" mass="18276">MASRWSRSLPSRLLPDPRPLPRPHPKPNDLNFQHHIVRYEPKSTTSAPKKGATNVGNASKSTSMLKTTITSSKNDNIITSNSDSALNDEKQDEEEDVKNVYDESANLFPNTKTGGSSSFTAAAVIFDFRLELVPLSLLVRGDVILSTVRSSTKYNLVLPSCDFVIL</sequence>
<reference evidence="2" key="2">
    <citation type="submission" date="2022-01" db="EMBL/GenBank/DDBJ databases">
        <authorList>
            <person name="Yamashiro T."/>
            <person name="Shiraishi A."/>
            <person name="Satake H."/>
            <person name="Nakayama K."/>
        </authorList>
    </citation>
    <scope>NUCLEOTIDE SEQUENCE</scope>
</reference>
<protein>
    <submittedName>
        <fullName evidence="2">Uncharacterized protein</fullName>
    </submittedName>
</protein>
<evidence type="ECO:0000256" key="1">
    <source>
        <dbReference type="SAM" id="MobiDB-lite"/>
    </source>
</evidence>